<name>S7UL86_9BACT</name>
<dbReference type="GO" id="GO:0051287">
    <property type="term" value="F:NAD binding"/>
    <property type="evidence" value="ECO:0007669"/>
    <property type="project" value="InterPro"/>
</dbReference>
<evidence type="ECO:0000256" key="1">
    <source>
        <dbReference type="ARBA" id="ARBA00022723"/>
    </source>
</evidence>
<dbReference type="PATRIC" id="fig|1121439.3.peg.1070"/>
<organism evidence="4 5">
    <name type="scientific">Alkalidesulfovibrio alkalitolerans DSM 16529</name>
    <dbReference type="NCBI Taxonomy" id="1121439"/>
    <lineage>
        <taxon>Bacteria</taxon>
        <taxon>Pseudomonadati</taxon>
        <taxon>Thermodesulfobacteriota</taxon>
        <taxon>Desulfovibrionia</taxon>
        <taxon>Desulfovibrionales</taxon>
        <taxon>Desulfovibrionaceae</taxon>
        <taxon>Alkalidesulfovibrio</taxon>
    </lineage>
</organism>
<accession>S7UL86</accession>
<comment type="caution">
    <text evidence="4">The sequence shown here is derived from an EMBL/GenBank/DDBJ whole genome shotgun (WGS) entry which is preliminary data.</text>
</comment>
<keyword evidence="5" id="KW-1185">Reference proteome</keyword>
<dbReference type="eggNOG" id="COG1995">
    <property type="taxonomic scope" value="Bacteria"/>
</dbReference>
<reference evidence="4 5" key="1">
    <citation type="journal article" date="2013" name="Genome Announc.">
        <title>Draft genome sequences for three mercury-methylating, sulfate-reducing bacteria.</title>
        <authorList>
            <person name="Brown S.D."/>
            <person name="Hurt R.A.Jr."/>
            <person name="Gilmour C.C."/>
            <person name="Elias D.A."/>
        </authorList>
    </citation>
    <scope>NUCLEOTIDE SEQUENCE [LARGE SCALE GENOMIC DNA]</scope>
    <source>
        <strain evidence="4 5">DSM 16529</strain>
    </source>
</reference>
<evidence type="ECO:0000256" key="3">
    <source>
        <dbReference type="ARBA" id="ARBA00023027"/>
    </source>
</evidence>
<keyword evidence="1" id="KW-0479">Metal-binding</keyword>
<dbReference type="SUPFAM" id="SSF53659">
    <property type="entry name" value="Isocitrate/Isopropylmalate dehydrogenase-like"/>
    <property type="match status" value="1"/>
</dbReference>
<dbReference type="Gene3D" id="3.40.718.10">
    <property type="entry name" value="Isopropylmalate Dehydrogenase"/>
    <property type="match status" value="1"/>
</dbReference>
<dbReference type="AlphaFoldDB" id="S7UL86"/>
<protein>
    <submittedName>
        <fullName evidence="4">4-hydroxythreonine-4-phosphate dehydrogenase</fullName>
    </submittedName>
</protein>
<proteinExistence type="predicted"/>
<dbReference type="PANTHER" id="PTHR30004">
    <property type="entry name" value="4-HYDROXYTHREONINE-4-PHOSPHATE DEHYDROGENASE"/>
    <property type="match status" value="1"/>
</dbReference>
<dbReference type="STRING" id="1121439.dsat_2666"/>
<dbReference type="Proteomes" id="UP000014975">
    <property type="component" value="Unassembled WGS sequence"/>
</dbReference>
<evidence type="ECO:0000313" key="5">
    <source>
        <dbReference type="Proteomes" id="UP000014975"/>
    </source>
</evidence>
<keyword evidence="2" id="KW-0560">Oxidoreductase</keyword>
<dbReference type="Pfam" id="PF04166">
    <property type="entry name" value="PdxA"/>
    <property type="match status" value="1"/>
</dbReference>
<dbReference type="NCBIfam" id="TIGR00557">
    <property type="entry name" value="pdxA"/>
    <property type="match status" value="1"/>
</dbReference>
<gene>
    <name evidence="4" type="ORF">dsat_2666</name>
</gene>
<dbReference type="InterPro" id="IPR005255">
    <property type="entry name" value="PdxA_fam"/>
</dbReference>
<keyword evidence="3" id="KW-0520">NAD</keyword>
<dbReference type="EMBL" id="ATHI01000007">
    <property type="protein sequence ID" value="EPR34624.1"/>
    <property type="molecule type" value="Genomic_DNA"/>
</dbReference>
<dbReference type="GO" id="GO:0016491">
    <property type="term" value="F:oxidoreductase activity"/>
    <property type="evidence" value="ECO:0007669"/>
    <property type="project" value="UniProtKB-KW"/>
</dbReference>
<sequence length="325" mass="34454">MKPLLVTLGDPDGLGPELACRVLGKGAPEAPVLIVGPEEPLARHAERLGLPAFWRRVASSEEAREGVSLLVPEELEEFCCDPGRARPEGGRAAGIALGRAARLMRAGAGRALVTCPLHKAMLMEAGFEFPGHTEFLAEAAGLMPDDVTMCLAGPRLRVGLVTTHPPLRGVPDLITEQRVLRSLTHLWEFTRRLGLDAPLAVCGLNPHAGEGGRIGREEIEVIGPAVHTARDRGIDALGPLPADTLFHRAARGDFSAVLAMYHDQGLGPLKLLHFGEAVNVTLGLPYVRTSPDHGTGHDVTGTGRADAGGFRAAMRLALDLTREAG</sequence>
<dbReference type="OrthoDB" id="9801783at2"/>
<dbReference type="PANTHER" id="PTHR30004:SF6">
    <property type="entry name" value="D-THREONATE 4-PHOSPHATE DEHYDROGENASE"/>
    <property type="match status" value="1"/>
</dbReference>
<evidence type="ECO:0000313" key="4">
    <source>
        <dbReference type="EMBL" id="EPR34624.1"/>
    </source>
</evidence>
<dbReference type="RefSeq" id="WP_020886551.1">
    <property type="nucleotide sequence ID" value="NZ_ATHI01000007.1"/>
</dbReference>
<dbReference type="GO" id="GO:0046872">
    <property type="term" value="F:metal ion binding"/>
    <property type="evidence" value="ECO:0007669"/>
    <property type="project" value="UniProtKB-KW"/>
</dbReference>
<evidence type="ECO:0000256" key="2">
    <source>
        <dbReference type="ARBA" id="ARBA00023002"/>
    </source>
</evidence>